<dbReference type="EMBL" id="UINC01000696">
    <property type="protein sequence ID" value="SUZ59733.1"/>
    <property type="molecule type" value="Genomic_DNA"/>
</dbReference>
<evidence type="ECO:0000256" key="2">
    <source>
        <dbReference type="ARBA" id="ARBA00023110"/>
    </source>
</evidence>
<organism evidence="7">
    <name type="scientific">marine metagenome</name>
    <dbReference type="NCBI Taxonomy" id="408172"/>
    <lineage>
        <taxon>unclassified sequences</taxon>
        <taxon>metagenomes</taxon>
        <taxon>ecological metagenomes</taxon>
    </lineage>
</organism>
<dbReference type="Gene3D" id="3.10.50.40">
    <property type="match status" value="2"/>
</dbReference>
<reference evidence="7" key="1">
    <citation type="submission" date="2018-05" db="EMBL/GenBank/DDBJ databases">
        <authorList>
            <person name="Lanie J.A."/>
            <person name="Ng W.-L."/>
            <person name="Kazmierczak K.M."/>
            <person name="Andrzejewski T.M."/>
            <person name="Davidsen T.M."/>
            <person name="Wayne K.J."/>
            <person name="Tettelin H."/>
            <person name="Glass J.I."/>
            <person name="Rusch D."/>
            <person name="Podicherti R."/>
            <person name="Tsui H.-C.T."/>
            <person name="Winkler M.E."/>
        </authorList>
    </citation>
    <scope>NUCLEOTIDE SEQUENCE</scope>
</reference>
<dbReference type="InterPro" id="IPR023058">
    <property type="entry name" value="PPIase_PpiC_CS"/>
</dbReference>
<feature type="domain" description="PpiC" evidence="6">
    <location>
        <begin position="353"/>
        <end position="457"/>
    </location>
</feature>
<dbReference type="CDD" id="cd00317">
    <property type="entry name" value="cyclophilin"/>
    <property type="match status" value="1"/>
</dbReference>
<dbReference type="PROSITE" id="PS00170">
    <property type="entry name" value="CSA_PPIASE_1"/>
    <property type="match status" value="1"/>
</dbReference>
<evidence type="ECO:0000313" key="7">
    <source>
        <dbReference type="EMBL" id="SUZ59733.1"/>
    </source>
</evidence>
<dbReference type="AlphaFoldDB" id="A0A381P234"/>
<protein>
    <recommendedName>
        <fullName evidence="1">peptidylprolyl isomerase</fullName>
        <ecNumber evidence="1">5.2.1.8</ecNumber>
    </recommendedName>
</protein>
<feature type="domain" description="PpiC" evidence="6">
    <location>
        <begin position="248"/>
        <end position="352"/>
    </location>
</feature>
<feature type="domain" description="PPIase cyclophilin-type" evidence="5">
    <location>
        <begin position="50"/>
        <end position="183"/>
    </location>
</feature>
<gene>
    <name evidence="7" type="ORF">METZ01_LOCUS12587</name>
</gene>
<dbReference type="Pfam" id="PF00639">
    <property type="entry name" value="Rotamase"/>
    <property type="match status" value="2"/>
</dbReference>
<dbReference type="EC" id="5.2.1.8" evidence="1"/>
<dbReference type="InterPro" id="IPR002130">
    <property type="entry name" value="Cyclophilin-type_PPIase_dom"/>
</dbReference>
<evidence type="ECO:0000259" key="5">
    <source>
        <dbReference type="PROSITE" id="PS50072"/>
    </source>
</evidence>
<dbReference type="InterPro" id="IPR029000">
    <property type="entry name" value="Cyclophilin-like_dom_sf"/>
</dbReference>
<name>A0A381P234_9ZZZZ</name>
<dbReference type="SUPFAM" id="SSF50891">
    <property type="entry name" value="Cyclophilin-like"/>
    <property type="match status" value="1"/>
</dbReference>
<evidence type="ECO:0000256" key="3">
    <source>
        <dbReference type="ARBA" id="ARBA00023235"/>
    </source>
</evidence>
<dbReference type="PANTHER" id="PTHR45625">
    <property type="entry name" value="PEPTIDYL-PROLYL CIS-TRANS ISOMERASE-RELATED"/>
    <property type="match status" value="1"/>
</dbReference>
<dbReference type="GO" id="GO:0006457">
    <property type="term" value="P:protein folding"/>
    <property type="evidence" value="ECO:0007669"/>
    <property type="project" value="InterPro"/>
</dbReference>
<dbReference type="SUPFAM" id="SSF54534">
    <property type="entry name" value="FKBP-like"/>
    <property type="match status" value="2"/>
</dbReference>
<evidence type="ECO:0000256" key="4">
    <source>
        <dbReference type="SAM" id="MobiDB-lite"/>
    </source>
</evidence>
<feature type="region of interest" description="Disordered" evidence="4">
    <location>
        <begin position="399"/>
        <end position="418"/>
    </location>
</feature>
<dbReference type="PROSITE" id="PS01096">
    <property type="entry name" value="PPIC_PPIASE_1"/>
    <property type="match status" value="1"/>
</dbReference>
<dbReference type="InterPro" id="IPR046357">
    <property type="entry name" value="PPIase_dom_sf"/>
</dbReference>
<accession>A0A381P234</accession>
<sequence>MSFFFISMLLIQAAIRKSLLLLITLIFISLTASAGTLADGLYAKMQTSKGEIVLRLFYKRAPLTVSNFVGLAEGSKEWKDPVTGKARKTRYYDGLSFHRVIKDFMIQGGDPLGTGTGGPGYTFQDEFHPELKHSKAGILSMANAGADTNGSQFFITHVPTPHLDNKHSVFGEVVEGMKVVNAIVKGDLINTVTIIRKGESAKSFDSVSIAKRIAEQNRKLAEKNRKIIPESTSAIDTAKVPDSAQARAEEVSVQLLVVAYKGIRSPKQNIYYDKSGAKEAAAKLSDLARRKGVSFSDLIKRFSDLPQQPKLPLLSAKNNLSDFLQPALKLKVGQISDPVDSPYGFLIFNRVNVDAVTASHILISYKGALRSETNRDRRDARKLAEKILKELKSGRDFAELARKHSDGPSGPKGGELGRFERGQMVPEFDQAVFGLETGAISEVVETKFGYHIIKRTK</sequence>
<keyword evidence="2" id="KW-0697">Rotamase</keyword>
<dbReference type="InterPro" id="IPR044666">
    <property type="entry name" value="Cyclophilin_A-like"/>
</dbReference>
<evidence type="ECO:0000256" key="1">
    <source>
        <dbReference type="ARBA" id="ARBA00013194"/>
    </source>
</evidence>
<dbReference type="Pfam" id="PF00160">
    <property type="entry name" value="Pro_isomerase"/>
    <property type="match status" value="1"/>
</dbReference>
<dbReference type="Gene3D" id="2.40.100.10">
    <property type="entry name" value="Cyclophilin-like"/>
    <property type="match status" value="1"/>
</dbReference>
<dbReference type="PROSITE" id="PS50072">
    <property type="entry name" value="CSA_PPIASE_2"/>
    <property type="match status" value="1"/>
</dbReference>
<dbReference type="GO" id="GO:0003755">
    <property type="term" value="F:peptidyl-prolyl cis-trans isomerase activity"/>
    <property type="evidence" value="ECO:0007669"/>
    <property type="project" value="UniProtKB-KW"/>
</dbReference>
<proteinExistence type="predicted"/>
<dbReference type="InterPro" id="IPR020892">
    <property type="entry name" value="Cyclophilin-type_PPIase_CS"/>
</dbReference>
<keyword evidence="3" id="KW-0413">Isomerase</keyword>
<dbReference type="PANTHER" id="PTHR45625:SF4">
    <property type="entry name" value="PEPTIDYLPROLYL ISOMERASE DOMAIN AND WD REPEAT-CONTAINING PROTEIN 1"/>
    <property type="match status" value="1"/>
</dbReference>
<evidence type="ECO:0000259" key="6">
    <source>
        <dbReference type="PROSITE" id="PS50198"/>
    </source>
</evidence>
<dbReference type="PRINTS" id="PR00153">
    <property type="entry name" value="CSAPPISMRASE"/>
</dbReference>
<dbReference type="InterPro" id="IPR000297">
    <property type="entry name" value="PPIase_PpiC"/>
</dbReference>
<dbReference type="PROSITE" id="PS50198">
    <property type="entry name" value="PPIC_PPIASE_2"/>
    <property type="match status" value="2"/>
</dbReference>